<proteinExistence type="predicted"/>
<feature type="transmembrane region" description="Helical" evidence="6">
    <location>
        <begin position="305"/>
        <end position="329"/>
    </location>
</feature>
<gene>
    <name evidence="7" type="ORF">J2I47_00270</name>
</gene>
<keyword evidence="8" id="KW-1185">Reference proteome</keyword>
<keyword evidence="3 6" id="KW-0812">Transmembrane</keyword>
<feature type="transmembrane region" description="Helical" evidence="6">
    <location>
        <begin position="149"/>
        <end position="172"/>
    </location>
</feature>
<evidence type="ECO:0000256" key="2">
    <source>
        <dbReference type="ARBA" id="ARBA00022475"/>
    </source>
</evidence>
<evidence type="ECO:0000256" key="4">
    <source>
        <dbReference type="ARBA" id="ARBA00022989"/>
    </source>
</evidence>
<dbReference type="Pfam" id="PF13440">
    <property type="entry name" value="Polysacc_synt_3"/>
    <property type="match status" value="1"/>
</dbReference>
<sequence length="426" mass="46419">MTLAATWHRLTDFVADTWQRTAALWWSQGISVGAGVAYGKLTALFVTPAVLGAYNLQLATTMLLHGIVVSPTIQAYMSALQQYPPARAKRFYVIVLAVVYSVALLGTALYAAAHQVWLLGLLMWLSTCLQGVYLLNSGYFTAYGHIRKLALMQALSPLANLILLVTLISSGFPVTTPALWVCVVLLNGLLWLVSVYATRRFHVAPVLSPQPPAHSLAGHLRRYALPLFTQAIFSWLTNYVDKYIVGLLLTEAAVGYYSAGYSMGARVAMLGAPLVTRLTVSVYALRRASEPPRAALPVLKKSLLFLWLMGGGVVVLLFIFSDQIGALFLSSRYEPSFGLIPVVAVAFLFLSSTQLVDSSFLAYEKTTYILFYSVSTAVSNIGLNFLLIPRYGISGAAFAMALSMAFQFTLVLGLYRRLLATSVTPS</sequence>
<accession>A0A939GEI9</accession>
<evidence type="ECO:0000256" key="1">
    <source>
        <dbReference type="ARBA" id="ARBA00004651"/>
    </source>
</evidence>
<keyword evidence="4 6" id="KW-1133">Transmembrane helix</keyword>
<dbReference type="PANTHER" id="PTHR30250">
    <property type="entry name" value="PST FAMILY PREDICTED COLANIC ACID TRANSPORTER"/>
    <property type="match status" value="1"/>
</dbReference>
<feature type="transmembrane region" description="Helical" evidence="6">
    <location>
        <begin position="117"/>
        <end position="137"/>
    </location>
</feature>
<dbReference type="Proteomes" id="UP000664034">
    <property type="component" value="Unassembled WGS sequence"/>
</dbReference>
<feature type="transmembrane region" description="Helical" evidence="6">
    <location>
        <begin position="58"/>
        <end position="79"/>
    </location>
</feature>
<keyword evidence="2" id="KW-1003">Cell membrane</keyword>
<comment type="subcellular location">
    <subcellularLocation>
        <location evidence="1">Cell membrane</location>
        <topology evidence="1">Multi-pass membrane protein</topology>
    </subcellularLocation>
</comment>
<evidence type="ECO:0000256" key="5">
    <source>
        <dbReference type="ARBA" id="ARBA00023136"/>
    </source>
</evidence>
<organism evidence="7 8">
    <name type="scientific">Fibrella rubiginis</name>
    <dbReference type="NCBI Taxonomy" id="2817060"/>
    <lineage>
        <taxon>Bacteria</taxon>
        <taxon>Pseudomonadati</taxon>
        <taxon>Bacteroidota</taxon>
        <taxon>Cytophagia</taxon>
        <taxon>Cytophagales</taxon>
        <taxon>Spirosomataceae</taxon>
        <taxon>Fibrella</taxon>
    </lineage>
</organism>
<feature type="transmembrane region" description="Helical" evidence="6">
    <location>
        <begin position="336"/>
        <end position="356"/>
    </location>
</feature>
<keyword evidence="5 6" id="KW-0472">Membrane</keyword>
<feature type="transmembrane region" description="Helical" evidence="6">
    <location>
        <begin position="178"/>
        <end position="199"/>
    </location>
</feature>
<dbReference type="GO" id="GO:0005886">
    <property type="term" value="C:plasma membrane"/>
    <property type="evidence" value="ECO:0007669"/>
    <property type="project" value="UniProtKB-SubCell"/>
</dbReference>
<dbReference type="AlphaFoldDB" id="A0A939GEI9"/>
<feature type="transmembrane region" description="Helical" evidence="6">
    <location>
        <begin position="368"/>
        <end position="388"/>
    </location>
</feature>
<dbReference type="RefSeq" id="WP_207362544.1">
    <property type="nucleotide sequence ID" value="NZ_JAFMYV010000001.1"/>
</dbReference>
<dbReference type="InterPro" id="IPR050833">
    <property type="entry name" value="Poly_Biosynth_Transport"/>
</dbReference>
<feature type="transmembrane region" description="Helical" evidence="6">
    <location>
        <begin position="395"/>
        <end position="415"/>
    </location>
</feature>
<dbReference type="PANTHER" id="PTHR30250:SF11">
    <property type="entry name" value="O-ANTIGEN TRANSPORTER-RELATED"/>
    <property type="match status" value="1"/>
</dbReference>
<evidence type="ECO:0000313" key="7">
    <source>
        <dbReference type="EMBL" id="MBO0934968.1"/>
    </source>
</evidence>
<comment type="caution">
    <text evidence="7">The sequence shown here is derived from an EMBL/GenBank/DDBJ whole genome shotgun (WGS) entry which is preliminary data.</text>
</comment>
<name>A0A939GEI9_9BACT</name>
<reference evidence="7" key="1">
    <citation type="submission" date="2021-03" db="EMBL/GenBank/DDBJ databases">
        <title>Fibrella sp. HMF5335 genome sequencing and assembly.</title>
        <authorList>
            <person name="Kang H."/>
            <person name="Kim H."/>
            <person name="Bae S."/>
            <person name="Joh K."/>
        </authorList>
    </citation>
    <scope>NUCLEOTIDE SEQUENCE</scope>
    <source>
        <strain evidence="7">HMF5335</strain>
    </source>
</reference>
<feature type="transmembrane region" description="Helical" evidence="6">
    <location>
        <begin position="91"/>
        <end position="111"/>
    </location>
</feature>
<evidence type="ECO:0000256" key="6">
    <source>
        <dbReference type="SAM" id="Phobius"/>
    </source>
</evidence>
<evidence type="ECO:0000256" key="3">
    <source>
        <dbReference type="ARBA" id="ARBA00022692"/>
    </source>
</evidence>
<protein>
    <submittedName>
        <fullName evidence="7">Polysaccharide biosynthesis C-terminal domain-containing protein</fullName>
    </submittedName>
</protein>
<dbReference type="EMBL" id="JAFMYV010000001">
    <property type="protein sequence ID" value="MBO0934968.1"/>
    <property type="molecule type" value="Genomic_DNA"/>
</dbReference>
<evidence type="ECO:0000313" key="8">
    <source>
        <dbReference type="Proteomes" id="UP000664034"/>
    </source>
</evidence>